<keyword evidence="2" id="KW-1185">Reference proteome</keyword>
<dbReference type="Proteomes" id="UP000799777">
    <property type="component" value="Unassembled WGS sequence"/>
</dbReference>
<evidence type="ECO:0000313" key="2">
    <source>
        <dbReference type="Proteomes" id="UP000799777"/>
    </source>
</evidence>
<proteinExistence type="predicted"/>
<dbReference type="OrthoDB" id="3800809at2759"/>
<evidence type="ECO:0000313" key="1">
    <source>
        <dbReference type="EMBL" id="KAF2029152.1"/>
    </source>
</evidence>
<name>A0A9P4H950_9PLEO</name>
<reference evidence="1" key="1">
    <citation type="journal article" date="2020" name="Stud. Mycol.">
        <title>101 Dothideomycetes genomes: a test case for predicting lifestyles and emergence of pathogens.</title>
        <authorList>
            <person name="Haridas S."/>
            <person name="Albert R."/>
            <person name="Binder M."/>
            <person name="Bloem J."/>
            <person name="Labutti K."/>
            <person name="Salamov A."/>
            <person name="Andreopoulos B."/>
            <person name="Baker S."/>
            <person name="Barry K."/>
            <person name="Bills G."/>
            <person name="Bluhm B."/>
            <person name="Cannon C."/>
            <person name="Castanera R."/>
            <person name="Culley D."/>
            <person name="Daum C."/>
            <person name="Ezra D."/>
            <person name="Gonzalez J."/>
            <person name="Henrissat B."/>
            <person name="Kuo A."/>
            <person name="Liang C."/>
            <person name="Lipzen A."/>
            <person name="Lutzoni F."/>
            <person name="Magnuson J."/>
            <person name="Mondo S."/>
            <person name="Nolan M."/>
            <person name="Ohm R."/>
            <person name="Pangilinan J."/>
            <person name="Park H.-J."/>
            <person name="Ramirez L."/>
            <person name="Alfaro M."/>
            <person name="Sun H."/>
            <person name="Tritt A."/>
            <person name="Yoshinaga Y."/>
            <person name="Zwiers L.-H."/>
            <person name="Turgeon B."/>
            <person name="Goodwin S."/>
            <person name="Spatafora J."/>
            <person name="Crous P."/>
            <person name="Grigoriev I."/>
        </authorList>
    </citation>
    <scope>NUCLEOTIDE SEQUENCE</scope>
    <source>
        <strain evidence="1">CBS 110217</strain>
    </source>
</reference>
<comment type="caution">
    <text evidence="1">The sequence shown here is derived from an EMBL/GenBank/DDBJ whole genome shotgun (WGS) entry which is preliminary data.</text>
</comment>
<sequence>MSSWFCCACGDGGHSSALVDDCPSCGHRHCSGCSVEDHGYSRPVQACNASPIVSDNTYHFHTAPSKASLSIATAAAAAPTSCFDTVTGLLKVRPSRPHGHDHGQPTDGPEYEAWTCCKCGYYNSVEYDAGCSHCHDHWKSDCCDVWTG</sequence>
<dbReference type="EMBL" id="ML978204">
    <property type="protein sequence ID" value="KAF2029152.1"/>
    <property type="molecule type" value="Genomic_DNA"/>
</dbReference>
<protein>
    <submittedName>
        <fullName evidence="1">Uncharacterized protein</fullName>
    </submittedName>
</protein>
<accession>A0A9P4H950</accession>
<dbReference type="AlphaFoldDB" id="A0A9P4H950"/>
<gene>
    <name evidence="1" type="ORF">EK21DRAFT_90047</name>
</gene>
<organism evidence="1 2">
    <name type="scientific">Setomelanomma holmii</name>
    <dbReference type="NCBI Taxonomy" id="210430"/>
    <lineage>
        <taxon>Eukaryota</taxon>
        <taxon>Fungi</taxon>
        <taxon>Dikarya</taxon>
        <taxon>Ascomycota</taxon>
        <taxon>Pezizomycotina</taxon>
        <taxon>Dothideomycetes</taxon>
        <taxon>Pleosporomycetidae</taxon>
        <taxon>Pleosporales</taxon>
        <taxon>Pleosporineae</taxon>
        <taxon>Phaeosphaeriaceae</taxon>
        <taxon>Setomelanomma</taxon>
    </lineage>
</organism>